<evidence type="ECO:0000313" key="6">
    <source>
        <dbReference type="EnsemblPlants" id="KEH15579"/>
    </source>
</evidence>
<dbReference type="Proteomes" id="UP000002051">
    <property type="component" value="Unassembled WGS sequence"/>
</dbReference>
<dbReference type="STRING" id="3880.A0A072TDE7"/>
<comment type="similarity">
    <text evidence="1">Belongs to the Ole e I family.</text>
</comment>
<dbReference type="KEGG" id="mtr:25481414"/>
<keyword evidence="2" id="KW-1015">Disulfide bond</keyword>
<gene>
    <name evidence="6" type="primary">25481414</name>
    <name evidence="4" type="ORF">MTR_0786s0020</name>
    <name evidence="5" type="ORF">MtrunA17_Chr2g0316081</name>
</gene>
<reference evidence="6" key="3">
    <citation type="submission" date="2015-06" db="UniProtKB">
        <authorList>
            <consortium name="EnsemblPlants"/>
        </authorList>
    </citation>
    <scope>IDENTIFICATION</scope>
    <source>
        <strain evidence="6">cv. Jemalong A17</strain>
    </source>
</reference>
<evidence type="ECO:0000256" key="3">
    <source>
        <dbReference type="SAM" id="SignalP"/>
    </source>
</evidence>
<keyword evidence="3" id="KW-0732">Signal</keyword>
<dbReference type="EMBL" id="KL403510">
    <property type="protein sequence ID" value="KEH15579.1"/>
    <property type="molecule type" value="Genomic_DNA"/>
</dbReference>
<dbReference type="Gramene" id="rna11112">
    <property type="protein sequence ID" value="RHN74969.1"/>
    <property type="gene ID" value="gene11112"/>
</dbReference>
<dbReference type="PANTHER" id="PTHR31614">
    <property type="entry name" value="PROTEIN DOWNSTREAM OF FLC-RELATED"/>
    <property type="match status" value="1"/>
</dbReference>
<accession>A0A072TDE7</accession>
<evidence type="ECO:0000313" key="7">
    <source>
        <dbReference type="Proteomes" id="UP000002051"/>
    </source>
</evidence>
<organism evidence="4 7">
    <name type="scientific">Medicago truncatula</name>
    <name type="common">Barrel medic</name>
    <name type="synonym">Medicago tribuloides</name>
    <dbReference type="NCBI Taxonomy" id="3880"/>
    <lineage>
        <taxon>Eukaryota</taxon>
        <taxon>Viridiplantae</taxon>
        <taxon>Streptophyta</taxon>
        <taxon>Embryophyta</taxon>
        <taxon>Tracheophyta</taxon>
        <taxon>Spermatophyta</taxon>
        <taxon>Magnoliopsida</taxon>
        <taxon>eudicotyledons</taxon>
        <taxon>Gunneridae</taxon>
        <taxon>Pentapetalae</taxon>
        <taxon>rosids</taxon>
        <taxon>fabids</taxon>
        <taxon>Fabales</taxon>
        <taxon>Fabaceae</taxon>
        <taxon>Papilionoideae</taxon>
        <taxon>50 kb inversion clade</taxon>
        <taxon>NPAAA clade</taxon>
        <taxon>Hologalegina</taxon>
        <taxon>IRL clade</taxon>
        <taxon>Trifolieae</taxon>
        <taxon>Medicago</taxon>
    </lineage>
</organism>
<dbReference type="Proteomes" id="UP000265566">
    <property type="component" value="Chromosome 2"/>
</dbReference>
<dbReference type="Pfam" id="PF01190">
    <property type="entry name" value="Pollen_Ole_e_1"/>
    <property type="match status" value="1"/>
</dbReference>
<feature type="signal peptide" evidence="3">
    <location>
        <begin position="1"/>
        <end position="22"/>
    </location>
</feature>
<reference evidence="5" key="5">
    <citation type="journal article" date="2018" name="Nat. Plants">
        <title>Whole-genome landscape of Medicago truncatula symbiotic genes.</title>
        <authorList>
            <person name="Pecrix Y."/>
            <person name="Gamas P."/>
            <person name="Carrere S."/>
        </authorList>
    </citation>
    <scope>NUCLEOTIDE SEQUENCE</scope>
    <source>
        <tissue evidence="5">Leaves</tissue>
    </source>
</reference>
<proteinExistence type="inferred from homology"/>
<feature type="chain" id="PRO_5014498623" evidence="3">
    <location>
        <begin position="23"/>
        <end position="164"/>
    </location>
</feature>
<keyword evidence="7" id="KW-1185">Reference proteome</keyword>
<dbReference type="EnsemblPlants" id="KEH15579">
    <property type="protein sequence ID" value="KEH15579"/>
    <property type="gene ID" value="MTR_0786s0020"/>
</dbReference>
<reference evidence="4 7" key="2">
    <citation type="journal article" date="2014" name="BMC Genomics">
        <title>An improved genome release (version Mt4.0) for the model legume Medicago truncatula.</title>
        <authorList>
            <person name="Tang H."/>
            <person name="Krishnakumar V."/>
            <person name="Bidwell S."/>
            <person name="Rosen B."/>
            <person name="Chan A."/>
            <person name="Zhou S."/>
            <person name="Gentzbittel L."/>
            <person name="Childs K.L."/>
            <person name="Yandell M."/>
            <person name="Gundlach H."/>
            <person name="Mayer K.F."/>
            <person name="Schwartz D.C."/>
            <person name="Town C.D."/>
        </authorList>
    </citation>
    <scope>GENOME REANNOTATION</scope>
    <source>
        <strain evidence="4">A17</strain>
        <strain evidence="6 7">cv. Jemalong A17</strain>
    </source>
</reference>
<sequence>MSRLFTVVALIVSAFCFASVLAAPNDASRKDQIFFVNGQIYCDPCAFQLQSRLSKPLKGVKVTFECTKGEKNVTFVKESTTDKDGFYNIKVHGYHEEEVCMVKPVNTKGTCTTFMENNIIVPTKMEGVVRVVRVVKPLAFGTKTIDEECYKLANELGLDKIDDN</sequence>
<dbReference type="PANTHER" id="PTHR31614:SF20">
    <property type="entry name" value="POLLEN PROTEIN OLE E I-LIKE PROTEIN"/>
    <property type="match status" value="1"/>
</dbReference>
<dbReference type="EMBL" id="PSQE01000002">
    <property type="protein sequence ID" value="RHN74969.1"/>
    <property type="molecule type" value="Genomic_DNA"/>
</dbReference>
<evidence type="ECO:0000256" key="1">
    <source>
        <dbReference type="ARBA" id="ARBA00010049"/>
    </source>
</evidence>
<dbReference type="PaxDb" id="3880-AES66689"/>
<dbReference type="OrthoDB" id="1392797at2759"/>
<evidence type="ECO:0000313" key="5">
    <source>
        <dbReference type="EMBL" id="RHN74969.1"/>
    </source>
</evidence>
<name>A0A072TDE7_MEDTR</name>
<evidence type="ECO:0000313" key="8">
    <source>
        <dbReference type="Proteomes" id="UP000265566"/>
    </source>
</evidence>
<dbReference type="OMA" id="IMEENDT"/>
<reference evidence="8" key="4">
    <citation type="journal article" date="2018" name="Nat. Plants">
        <title>Whole-genome landscape of Medicago truncatula symbiotic genes.</title>
        <authorList>
            <person name="Pecrix Y."/>
            <person name="Staton S.E."/>
            <person name="Sallet E."/>
            <person name="Lelandais-Briere C."/>
            <person name="Moreau S."/>
            <person name="Carrere S."/>
            <person name="Blein T."/>
            <person name="Jardinaud M.F."/>
            <person name="Latrasse D."/>
            <person name="Zouine M."/>
            <person name="Zahm M."/>
            <person name="Kreplak J."/>
            <person name="Mayjonade B."/>
            <person name="Satge C."/>
            <person name="Perez M."/>
            <person name="Cauet S."/>
            <person name="Marande W."/>
            <person name="Chantry-Darmon C."/>
            <person name="Lopez-Roques C."/>
            <person name="Bouchez O."/>
            <person name="Berard A."/>
            <person name="Debelle F."/>
            <person name="Munos S."/>
            <person name="Bendahmane A."/>
            <person name="Berges H."/>
            <person name="Niebel A."/>
            <person name="Buitink J."/>
            <person name="Frugier F."/>
            <person name="Benhamed M."/>
            <person name="Crespi M."/>
            <person name="Gouzy J."/>
            <person name="Gamas P."/>
        </authorList>
    </citation>
    <scope>NUCLEOTIDE SEQUENCE [LARGE SCALE GENOMIC DNA]</scope>
    <source>
        <strain evidence="8">cv. Jemalong A17</strain>
    </source>
</reference>
<evidence type="ECO:0000313" key="4">
    <source>
        <dbReference type="EMBL" id="KEH15579.1"/>
    </source>
</evidence>
<dbReference type="AlphaFoldDB" id="A0A072TDE7"/>
<dbReference type="InterPro" id="IPR006041">
    <property type="entry name" value="Pollen_Ole_e1_allergen"/>
</dbReference>
<dbReference type="HOGENOM" id="CLU_094008_2_1_1"/>
<evidence type="ECO:0000256" key="2">
    <source>
        <dbReference type="ARBA" id="ARBA00023157"/>
    </source>
</evidence>
<reference evidence="4 7" key="1">
    <citation type="journal article" date="2011" name="Nature">
        <title>The Medicago genome provides insight into the evolution of rhizobial symbioses.</title>
        <authorList>
            <person name="Young N.D."/>
            <person name="Debelle F."/>
            <person name="Oldroyd G.E."/>
            <person name="Geurts R."/>
            <person name="Cannon S.B."/>
            <person name="Udvardi M.K."/>
            <person name="Benedito V.A."/>
            <person name="Mayer K.F."/>
            <person name="Gouzy J."/>
            <person name="Schoof H."/>
            <person name="Van de Peer Y."/>
            <person name="Proost S."/>
            <person name="Cook D.R."/>
            <person name="Meyers B.C."/>
            <person name="Spannagl M."/>
            <person name="Cheung F."/>
            <person name="De Mita S."/>
            <person name="Krishnakumar V."/>
            <person name="Gundlach H."/>
            <person name="Zhou S."/>
            <person name="Mudge J."/>
            <person name="Bharti A.K."/>
            <person name="Murray J.D."/>
            <person name="Naoumkina M.A."/>
            <person name="Rosen B."/>
            <person name="Silverstein K.A."/>
            <person name="Tang H."/>
            <person name="Rombauts S."/>
            <person name="Zhao P.X."/>
            <person name="Zhou P."/>
            <person name="Barbe V."/>
            <person name="Bardou P."/>
            <person name="Bechner M."/>
            <person name="Bellec A."/>
            <person name="Berger A."/>
            <person name="Berges H."/>
            <person name="Bidwell S."/>
            <person name="Bisseling T."/>
            <person name="Choisne N."/>
            <person name="Couloux A."/>
            <person name="Denny R."/>
            <person name="Deshpande S."/>
            <person name="Dai X."/>
            <person name="Doyle J.J."/>
            <person name="Dudez A.M."/>
            <person name="Farmer A.D."/>
            <person name="Fouteau S."/>
            <person name="Franken C."/>
            <person name="Gibelin C."/>
            <person name="Gish J."/>
            <person name="Goldstein S."/>
            <person name="Gonzalez A.J."/>
            <person name="Green P.J."/>
            <person name="Hallab A."/>
            <person name="Hartog M."/>
            <person name="Hua A."/>
            <person name="Humphray S.J."/>
            <person name="Jeong D.H."/>
            <person name="Jing Y."/>
            <person name="Jocker A."/>
            <person name="Kenton S.M."/>
            <person name="Kim D.J."/>
            <person name="Klee K."/>
            <person name="Lai H."/>
            <person name="Lang C."/>
            <person name="Lin S."/>
            <person name="Macmil S.L."/>
            <person name="Magdelenat G."/>
            <person name="Matthews L."/>
            <person name="McCorrison J."/>
            <person name="Monaghan E.L."/>
            <person name="Mun J.H."/>
            <person name="Najar F.Z."/>
            <person name="Nicholson C."/>
            <person name="Noirot C."/>
            <person name="O'Bleness M."/>
            <person name="Paule C.R."/>
            <person name="Poulain J."/>
            <person name="Prion F."/>
            <person name="Qin B."/>
            <person name="Qu C."/>
            <person name="Retzel E.F."/>
            <person name="Riddle C."/>
            <person name="Sallet E."/>
            <person name="Samain S."/>
            <person name="Samson N."/>
            <person name="Sanders I."/>
            <person name="Saurat O."/>
            <person name="Scarpelli C."/>
            <person name="Schiex T."/>
            <person name="Segurens B."/>
            <person name="Severin A.J."/>
            <person name="Sherrier D.J."/>
            <person name="Shi R."/>
            <person name="Sims S."/>
            <person name="Singer S.R."/>
            <person name="Sinharoy S."/>
            <person name="Sterck L."/>
            <person name="Viollet A."/>
            <person name="Wang B.B."/>
            <person name="Wang K."/>
            <person name="Wang M."/>
            <person name="Wang X."/>
            <person name="Warfsmann J."/>
            <person name="Weissenbach J."/>
            <person name="White D.D."/>
            <person name="White J.D."/>
            <person name="Wiley G.B."/>
            <person name="Wincker P."/>
            <person name="Xing Y."/>
            <person name="Yang L."/>
            <person name="Yao Z."/>
            <person name="Ying F."/>
            <person name="Zhai J."/>
            <person name="Zhou L."/>
            <person name="Zuber A."/>
            <person name="Denarie J."/>
            <person name="Dixon R.A."/>
            <person name="May G.D."/>
            <person name="Schwartz D.C."/>
            <person name="Rogers J."/>
            <person name="Quetier F."/>
            <person name="Town C.D."/>
            <person name="Roe B.A."/>
        </authorList>
    </citation>
    <scope>NUCLEOTIDE SEQUENCE [LARGE SCALE GENOMIC DNA]</scope>
    <source>
        <strain evidence="4">A17</strain>
        <strain evidence="6 7">cv. Jemalong A17</strain>
    </source>
</reference>
<protein>
    <submittedName>
        <fullName evidence="4">Pollen Ole e I family allergen</fullName>
    </submittedName>
    <submittedName>
        <fullName evidence="5">Putative pollen allergen Ole e 1 family</fullName>
    </submittedName>
</protein>